<sequence length="417" mass="45406">MDATSRGVDWAHLLSRVPETEADYASLRVLGRTTIGKSFALRFGPAEDIGAPARTIWQVIAEDDGRSRKIEGEEESVVELHQSPAGRVQVKARVVKSRGRVAEIRFERSTGRVGKDASLETLLNLDEEASRRLIDLCCAIKGVDPMAEETLKIDEAVMSTVMQNPQALAAIYDRDPERFAAVIQADVSARDVVAIASRKKAIERFEALLSDPAEFSAARQGATREAVWQRFFESNPWILGVGLAGQLLTAWDPGKLEQVVAGHSISDVGKRVDAVLSTTGLIRSLVFAEIKLHDDPLLESSEYRPGTWAPSRAVAGGVAQALVTAARARDDLGAWISARDDAGYRTGEEIFSGSPRSFLVVGTLASLMREGHAHSDKVRSFELYRAATTFPEIVTYDEVLARAKWSLDLAESSSSDG</sequence>
<evidence type="ECO:0000259" key="1">
    <source>
        <dbReference type="Pfam" id="PF14082"/>
    </source>
</evidence>
<dbReference type="EMBL" id="JAODOR010000005">
    <property type="protein sequence ID" value="MCT9001676.1"/>
    <property type="molecule type" value="Genomic_DNA"/>
</dbReference>
<keyword evidence="3" id="KW-1185">Reference proteome</keyword>
<dbReference type="Pfam" id="PF14082">
    <property type="entry name" value="SduA_C"/>
    <property type="match status" value="1"/>
</dbReference>
<evidence type="ECO:0000313" key="2">
    <source>
        <dbReference type="EMBL" id="MCT9001676.1"/>
    </source>
</evidence>
<dbReference type="Proteomes" id="UP001300496">
    <property type="component" value="Unassembled WGS sequence"/>
</dbReference>
<reference evidence="2 3" key="1">
    <citation type="journal article" date="2024" name="Int. J. Syst. Evol. Microbiol.">
        <title>Microbacterium memoriense sp. nov., a member of the Actinomycetota from marine beach sediment of the north coast of Portugal.</title>
        <authorList>
            <person name="Santos J.D.N.D."/>
            <person name="Klimek D."/>
            <person name="Calusinska M."/>
            <person name="Lobo-da-Cunha A."/>
            <person name="Catita J."/>
            <person name="Goncalves H."/>
            <person name="Gonzalez I."/>
            <person name="Lage O.M."/>
        </authorList>
    </citation>
    <scope>NUCLEOTIDE SEQUENCE [LARGE SCALE GENOMIC DNA]</scope>
    <source>
        <strain evidence="2 3">PMIC_1C1B</strain>
    </source>
</reference>
<gene>
    <name evidence="2" type="ORF">N4R40_04770</name>
</gene>
<name>A0ABT2PAS5_9MICO</name>
<organism evidence="2 3">
    <name type="scientific">Microbacterium memoriense</name>
    <dbReference type="NCBI Taxonomy" id="2978350"/>
    <lineage>
        <taxon>Bacteria</taxon>
        <taxon>Bacillati</taxon>
        <taxon>Actinomycetota</taxon>
        <taxon>Actinomycetes</taxon>
        <taxon>Micrococcales</taxon>
        <taxon>Microbacteriaceae</taxon>
        <taxon>Microbacterium</taxon>
    </lineage>
</organism>
<comment type="caution">
    <text evidence="2">The sequence shown here is derived from an EMBL/GenBank/DDBJ whole genome shotgun (WGS) entry which is preliminary data.</text>
</comment>
<proteinExistence type="predicted"/>
<accession>A0ABT2PAS5</accession>
<evidence type="ECO:0000313" key="3">
    <source>
        <dbReference type="Proteomes" id="UP001300496"/>
    </source>
</evidence>
<dbReference type="RefSeq" id="WP_261606230.1">
    <property type="nucleotide sequence ID" value="NZ_JAODOR010000005.1"/>
</dbReference>
<feature type="domain" description="Shedu protein SduA C-terminal" evidence="1">
    <location>
        <begin position="224"/>
        <end position="400"/>
    </location>
</feature>
<dbReference type="InterPro" id="IPR025359">
    <property type="entry name" value="SduA_C"/>
</dbReference>
<protein>
    <submittedName>
        <fullName evidence="2">DUF4263 domain-containing protein</fullName>
    </submittedName>
</protein>